<dbReference type="OMA" id="YTSMGAR"/>
<name>A0A0M9FX56_LEPPY</name>
<evidence type="ECO:0000256" key="1">
    <source>
        <dbReference type="SAM" id="MobiDB-lite"/>
    </source>
</evidence>
<organism evidence="2 3">
    <name type="scientific">Leptomonas pyrrhocoris</name>
    <name type="common">Firebug parasite</name>
    <dbReference type="NCBI Taxonomy" id="157538"/>
    <lineage>
        <taxon>Eukaryota</taxon>
        <taxon>Discoba</taxon>
        <taxon>Euglenozoa</taxon>
        <taxon>Kinetoplastea</taxon>
        <taxon>Metakinetoplastina</taxon>
        <taxon>Trypanosomatida</taxon>
        <taxon>Trypanosomatidae</taxon>
        <taxon>Leishmaniinae</taxon>
        <taxon>Leptomonas</taxon>
    </lineage>
</organism>
<comment type="caution">
    <text evidence="2">The sequence shown here is derived from an EMBL/GenBank/DDBJ whole genome shotgun (WGS) entry which is preliminary data.</text>
</comment>
<dbReference type="RefSeq" id="XP_015656222.1">
    <property type="nucleotide sequence ID" value="XM_015804929.1"/>
</dbReference>
<evidence type="ECO:0000313" key="2">
    <source>
        <dbReference type="EMBL" id="KPA77783.1"/>
    </source>
</evidence>
<sequence length="278" mass="28840">MSNGTFGQSGSNVGGMGPPAGPPQPYPPPQGTAYRGTSTSYASIGPRRGAEGRGRGQGQRYGDGAPNSRGGFASAHRGYHYGSGPSLVEDGPRTKPSSYVTPYDAVQAQPAQHGASVVRSGSAATEGGSILFFSSVQKKGGAFTASERETYAQLRQSRAIPSSNQRGGGGRGGNVVGSGIMTRNVARQFEELERRREATELGVVRRAVTASKRSRFALGSESDEDEDDEEEEDGEEGKDSEEEDGKVKVEGGVAGEGTAKKARGEVQGSSKLGESSST</sequence>
<proteinExistence type="predicted"/>
<feature type="compositionally biased region" description="Polar residues" evidence="1">
    <location>
        <begin position="267"/>
        <end position="278"/>
    </location>
</feature>
<feature type="region of interest" description="Disordered" evidence="1">
    <location>
        <begin position="154"/>
        <end position="180"/>
    </location>
</feature>
<dbReference type="EMBL" id="LGTL01000015">
    <property type="protein sequence ID" value="KPA77783.1"/>
    <property type="molecule type" value="Genomic_DNA"/>
</dbReference>
<feature type="compositionally biased region" description="Gly residues" evidence="1">
    <location>
        <begin position="166"/>
        <end position="176"/>
    </location>
</feature>
<feature type="region of interest" description="Disordered" evidence="1">
    <location>
        <begin position="212"/>
        <end position="278"/>
    </location>
</feature>
<dbReference type="VEuPathDB" id="TriTrypDB:LpyrH10_15_0230"/>
<feature type="compositionally biased region" description="Polar residues" evidence="1">
    <location>
        <begin position="1"/>
        <end position="11"/>
    </location>
</feature>
<feature type="compositionally biased region" description="Acidic residues" evidence="1">
    <location>
        <begin position="221"/>
        <end position="244"/>
    </location>
</feature>
<protein>
    <submittedName>
        <fullName evidence="2">Uncharacterized protein</fullName>
    </submittedName>
</protein>
<feature type="compositionally biased region" description="Pro residues" evidence="1">
    <location>
        <begin position="19"/>
        <end position="30"/>
    </location>
</feature>
<accession>A0A0M9FX56</accession>
<dbReference type="OrthoDB" id="263775at2759"/>
<feature type="region of interest" description="Disordered" evidence="1">
    <location>
        <begin position="1"/>
        <end position="100"/>
    </location>
</feature>
<dbReference type="EMBL" id="LGTL01000015">
    <property type="protein sequence ID" value="KPA77782.1"/>
    <property type="molecule type" value="Genomic_DNA"/>
</dbReference>
<gene>
    <name evidence="2" type="ORF">ABB37_06613</name>
</gene>
<dbReference type="RefSeq" id="XP_015656221.1">
    <property type="nucleotide sequence ID" value="XM_015804928.1"/>
</dbReference>
<evidence type="ECO:0000313" key="3">
    <source>
        <dbReference type="Proteomes" id="UP000037923"/>
    </source>
</evidence>
<dbReference type="GeneID" id="26906899"/>
<dbReference type="AlphaFoldDB" id="A0A0M9FX56"/>
<reference evidence="2 3" key="1">
    <citation type="submission" date="2015-07" db="EMBL/GenBank/DDBJ databases">
        <title>High-quality genome of monoxenous trypanosomatid Leptomonas pyrrhocoris.</title>
        <authorList>
            <person name="Flegontov P."/>
            <person name="Butenko A."/>
            <person name="Firsov S."/>
            <person name="Vlcek C."/>
            <person name="Logacheva M.D."/>
            <person name="Field M."/>
            <person name="Filatov D."/>
            <person name="Flegontova O."/>
            <person name="Gerasimov E."/>
            <person name="Jackson A.P."/>
            <person name="Kelly S."/>
            <person name="Opperdoes F."/>
            <person name="O'Reilly A."/>
            <person name="Votypka J."/>
            <person name="Yurchenko V."/>
            <person name="Lukes J."/>
        </authorList>
    </citation>
    <scope>NUCLEOTIDE SEQUENCE [LARGE SCALE GENOMIC DNA]</scope>
    <source>
        <strain evidence="2">H10</strain>
    </source>
</reference>
<dbReference type="Proteomes" id="UP000037923">
    <property type="component" value="Unassembled WGS sequence"/>
</dbReference>
<keyword evidence="3" id="KW-1185">Reference proteome</keyword>